<evidence type="ECO:0000313" key="2">
    <source>
        <dbReference type="EMBL" id="MFC6881410.1"/>
    </source>
</evidence>
<protein>
    <submittedName>
        <fullName evidence="2">Uncharacterized protein</fullName>
    </submittedName>
</protein>
<organism evidence="2 3">
    <name type="scientific">Actinomadura yumaensis</name>
    <dbReference type="NCBI Taxonomy" id="111807"/>
    <lineage>
        <taxon>Bacteria</taxon>
        <taxon>Bacillati</taxon>
        <taxon>Actinomycetota</taxon>
        <taxon>Actinomycetes</taxon>
        <taxon>Streptosporangiales</taxon>
        <taxon>Thermomonosporaceae</taxon>
        <taxon>Actinomadura</taxon>
    </lineage>
</organism>
<dbReference type="EMBL" id="JBHSXS010000008">
    <property type="protein sequence ID" value="MFC6881410.1"/>
    <property type="molecule type" value="Genomic_DNA"/>
</dbReference>
<feature type="compositionally biased region" description="Basic residues" evidence="1">
    <location>
        <begin position="63"/>
        <end position="73"/>
    </location>
</feature>
<dbReference type="RefSeq" id="WP_160822825.1">
    <property type="nucleotide sequence ID" value="NZ_JBHSXE010000001.1"/>
</dbReference>
<accession>A0ABW2CJJ3</accession>
<sequence>MIKSSGIPEPDGERLESAAAAREPAEQVFGGALTVVVGGSALTGRRTRTSDPALVVSASRDSHSRRSFRWGGL</sequence>
<evidence type="ECO:0000313" key="3">
    <source>
        <dbReference type="Proteomes" id="UP001596380"/>
    </source>
</evidence>
<gene>
    <name evidence="2" type="ORF">ACFQKB_16695</name>
</gene>
<feature type="region of interest" description="Disordered" evidence="1">
    <location>
        <begin position="1"/>
        <end position="23"/>
    </location>
</feature>
<name>A0ABW2CJJ3_9ACTN</name>
<feature type="region of interest" description="Disordered" evidence="1">
    <location>
        <begin position="44"/>
        <end position="73"/>
    </location>
</feature>
<keyword evidence="3" id="KW-1185">Reference proteome</keyword>
<dbReference type="Proteomes" id="UP001596380">
    <property type="component" value="Unassembled WGS sequence"/>
</dbReference>
<reference evidence="3" key="1">
    <citation type="journal article" date="2019" name="Int. J. Syst. Evol. Microbiol.">
        <title>The Global Catalogue of Microorganisms (GCM) 10K type strain sequencing project: providing services to taxonomists for standard genome sequencing and annotation.</title>
        <authorList>
            <consortium name="The Broad Institute Genomics Platform"/>
            <consortium name="The Broad Institute Genome Sequencing Center for Infectious Disease"/>
            <person name="Wu L."/>
            <person name="Ma J."/>
        </authorList>
    </citation>
    <scope>NUCLEOTIDE SEQUENCE [LARGE SCALE GENOMIC DNA]</scope>
    <source>
        <strain evidence="3">JCM 3369</strain>
    </source>
</reference>
<comment type="caution">
    <text evidence="2">The sequence shown here is derived from an EMBL/GenBank/DDBJ whole genome shotgun (WGS) entry which is preliminary data.</text>
</comment>
<evidence type="ECO:0000256" key="1">
    <source>
        <dbReference type="SAM" id="MobiDB-lite"/>
    </source>
</evidence>
<proteinExistence type="predicted"/>